<keyword evidence="9" id="KW-0325">Glycoprotein</keyword>
<evidence type="ECO:0000256" key="4">
    <source>
        <dbReference type="ARBA" id="ARBA00022676"/>
    </source>
</evidence>
<dbReference type="GO" id="GO:0004100">
    <property type="term" value="F:chitin synthase activity"/>
    <property type="evidence" value="ECO:0007669"/>
    <property type="project" value="UniProtKB-EC"/>
</dbReference>
<keyword evidence="5" id="KW-0808">Transferase</keyword>
<feature type="compositionally biased region" description="Low complexity" evidence="10">
    <location>
        <begin position="1095"/>
        <end position="1105"/>
    </location>
</feature>
<feature type="transmembrane region" description="Helical" evidence="11">
    <location>
        <begin position="157"/>
        <end position="181"/>
    </location>
</feature>
<feature type="transmembrane region" description="Helical" evidence="11">
    <location>
        <begin position="394"/>
        <end position="421"/>
    </location>
</feature>
<keyword evidence="14" id="KW-1185">Reference proteome</keyword>
<feature type="region of interest" description="Disordered" evidence="10">
    <location>
        <begin position="1"/>
        <end position="36"/>
    </location>
</feature>
<dbReference type="EMBL" id="JAEPRB010000099">
    <property type="protein sequence ID" value="KAG2221816.1"/>
    <property type="molecule type" value="Genomic_DNA"/>
</dbReference>
<organism evidence="13 14">
    <name type="scientific">Circinella minor</name>
    <dbReference type="NCBI Taxonomy" id="1195481"/>
    <lineage>
        <taxon>Eukaryota</taxon>
        <taxon>Fungi</taxon>
        <taxon>Fungi incertae sedis</taxon>
        <taxon>Mucoromycota</taxon>
        <taxon>Mucoromycotina</taxon>
        <taxon>Mucoromycetes</taxon>
        <taxon>Mucorales</taxon>
        <taxon>Lichtheimiaceae</taxon>
        <taxon>Circinella</taxon>
    </lineage>
</organism>
<feature type="compositionally biased region" description="Low complexity" evidence="10">
    <location>
        <begin position="1063"/>
        <end position="1079"/>
    </location>
</feature>
<dbReference type="GO" id="GO:0005886">
    <property type="term" value="C:plasma membrane"/>
    <property type="evidence" value="ECO:0007669"/>
    <property type="project" value="UniProtKB-SubCell"/>
</dbReference>
<feature type="region of interest" description="Disordered" evidence="10">
    <location>
        <begin position="1013"/>
        <end position="1179"/>
    </location>
</feature>
<evidence type="ECO:0000259" key="12">
    <source>
        <dbReference type="Pfam" id="PF22997"/>
    </source>
</evidence>
<evidence type="ECO:0000256" key="10">
    <source>
        <dbReference type="SAM" id="MobiDB-lite"/>
    </source>
</evidence>
<comment type="subcellular location">
    <subcellularLocation>
        <location evidence="1">Cell membrane</location>
        <topology evidence="1">Multi-pass membrane protein</topology>
    </subcellularLocation>
</comment>
<comment type="caution">
    <text evidence="13">The sequence shown here is derived from an EMBL/GenBank/DDBJ whole genome shotgun (WGS) entry which is preliminary data.</text>
</comment>
<evidence type="ECO:0000256" key="6">
    <source>
        <dbReference type="ARBA" id="ARBA00022692"/>
    </source>
</evidence>
<sequence length="1179" mass="132523">MPPGGTFHNQPIHSGGGGGMPSNYQQQQQMNNNNGTTYAYTTATQQQQQPGNVYYNGATAIGRRPTVLGRAPTRRMVPGANGIANAGQNIQRGRTLIRPDRYQEPLPLLTGKPTTNQSAFDPWVLFSRIITCWAFAPMLAAFGKSDKGMQQAWREKMALCFIIACMGGFVAFITIGLSSVMCPPDAATNQENYASYNDSLNSASLLGISGWQFNITEYQVTNNVNFFDMVHVPGTDVTNYFQHGSTLPTCQQTNTNYKALSFDPCGDTNGNQECPLGPLTESNMNKLGLKNTTRYVGYDWTHLASSNLTHFFVLDGNVINMSPYIQAHPNPIPNDLLDATIRAILAQPFAEGGRDGTKQFFRRSELRATMNCIVQKYLAGQIDKSTPGCFAASLVLYCALGLVLSIVFARFFMALIFAWCLSWKMARTPPPISRNPHPMRKNQTMEMSDIKNGVTHQRMDSGTSIAKDFTRFVGNDLYTALLITCYSEGLEGIRATIESLSGTDYPDKRKLLFVIADGMITGSGEKMSTPDVCLSLITFDTPEMRNVEPMPYLAVADGAKQFNRAKVYAGHYVCKGHKVPMILVVKCGNPDEENKPKAGNRGKRDSQLILMNFFSRVTYNDRMTPLDYELFQKIHYLMGVTPDYFELVLMVDADTKVYKSSLRLLVNCMVNDNLIMGLCGETKIANKRASWVSAIQVYEYFISHHLAKGFESVFGGVTCLPGCFCMYRLKARKGDGDWVPIITKPEIVQEYSQNTVETLHQKNLLLLGEDRFLTTLMLRNFPYRKMVFTPHAICKTIVPDEFRVLLSQRRRWINSTIHNLFELVLVRNLCGTFCFSMQFVVMMDLVGTLTLPIAIILTVVLISSIASTSITSFTTAVPLVLLIIVLFSPALLIVVTLKKWVYLGWMFIYLFALPIWNFVLPVYSFWHFDDFSWGETRKVTGEVKGEHHGQKNGVFDPSTVPLRRWEDYERRRIRSAKRREKKLRELGPVHNINGNEGRQQQLLLQNSDQEIGSNATTRNDIHTNPQHYFDPSKEAPVKSGSGYYPSFRPQTTPSSPPQPLPKQPMVQHQQQPRPHNQQPMNAGRGGYYPQPPRPTMRQPSQQQQPMGGGGQPPSILRNPQQPPPRPIQPYNPQIRLSPGQPQHYRPQQPLSPQGHYAAYTPQVRPNVRPNNNSSSNNNY</sequence>
<evidence type="ECO:0000256" key="11">
    <source>
        <dbReference type="SAM" id="Phobius"/>
    </source>
</evidence>
<dbReference type="PANTHER" id="PTHR22914">
    <property type="entry name" value="CHITIN SYNTHASE"/>
    <property type="match status" value="1"/>
</dbReference>
<dbReference type="InterPro" id="IPR004835">
    <property type="entry name" value="Chitin_synth"/>
</dbReference>
<evidence type="ECO:0000256" key="7">
    <source>
        <dbReference type="ARBA" id="ARBA00022989"/>
    </source>
</evidence>
<evidence type="ECO:0000256" key="5">
    <source>
        <dbReference type="ARBA" id="ARBA00022679"/>
    </source>
</evidence>
<feature type="compositionally biased region" description="Low complexity" evidence="10">
    <location>
        <begin position="1163"/>
        <end position="1179"/>
    </location>
</feature>
<gene>
    <name evidence="13" type="ORF">INT45_013312</name>
</gene>
<keyword evidence="6 11" id="KW-0812">Transmembrane</keyword>
<reference evidence="13 14" key="1">
    <citation type="submission" date="2020-12" db="EMBL/GenBank/DDBJ databases">
        <title>Metabolic potential, ecology and presence of endohyphal bacteria is reflected in genomic diversity of Mucoromycotina.</title>
        <authorList>
            <person name="Muszewska A."/>
            <person name="Okrasinska A."/>
            <person name="Steczkiewicz K."/>
            <person name="Drgas O."/>
            <person name="Orlowska M."/>
            <person name="Perlinska-Lenart U."/>
            <person name="Aleksandrzak-Piekarczyk T."/>
            <person name="Szatraj K."/>
            <person name="Zielenkiewicz U."/>
            <person name="Pilsyk S."/>
            <person name="Malc E."/>
            <person name="Mieczkowski P."/>
            <person name="Kruszewska J.S."/>
            <person name="Biernat P."/>
            <person name="Pawlowska J."/>
        </authorList>
    </citation>
    <scope>NUCLEOTIDE SEQUENCE [LARGE SCALE GENOMIC DNA]</scope>
    <source>
        <strain evidence="13 14">CBS 142.35</strain>
    </source>
</reference>
<dbReference type="Pfam" id="PF03142">
    <property type="entry name" value="Chitin_synth_2"/>
    <property type="match status" value="1"/>
</dbReference>
<keyword evidence="7 11" id="KW-1133">Transmembrane helix</keyword>
<dbReference type="Proteomes" id="UP000646827">
    <property type="component" value="Unassembled WGS sequence"/>
</dbReference>
<feature type="transmembrane region" description="Helical" evidence="11">
    <location>
        <begin position="902"/>
        <end position="926"/>
    </location>
</feature>
<dbReference type="GO" id="GO:0030428">
    <property type="term" value="C:cell septum"/>
    <property type="evidence" value="ECO:0007669"/>
    <property type="project" value="TreeGrafter"/>
</dbReference>
<evidence type="ECO:0000313" key="13">
    <source>
        <dbReference type="EMBL" id="KAG2221816.1"/>
    </source>
</evidence>
<name>A0A8H7S346_9FUNG</name>
<feature type="transmembrane region" description="Helical" evidence="11">
    <location>
        <begin position="876"/>
        <end position="895"/>
    </location>
</feature>
<evidence type="ECO:0000256" key="1">
    <source>
        <dbReference type="ARBA" id="ARBA00004651"/>
    </source>
</evidence>
<feature type="transmembrane region" description="Helical" evidence="11">
    <location>
        <begin position="123"/>
        <end position="145"/>
    </location>
</feature>
<evidence type="ECO:0000313" key="14">
    <source>
        <dbReference type="Proteomes" id="UP000646827"/>
    </source>
</evidence>
<protein>
    <recommendedName>
        <fullName evidence="2">chitin synthase</fullName>
        <ecNumber evidence="2">2.4.1.16</ecNumber>
    </recommendedName>
</protein>
<accession>A0A8H7S346</accession>
<feature type="compositionally biased region" description="Pro residues" evidence="10">
    <location>
        <begin position="1120"/>
        <end position="1129"/>
    </location>
</feature>
<feature type="domain" description="Chitin synthase 4-like" evidence="12">
    <location>
        <begin position="296"/>
        <end position="380"/>
    </location>
</feature>
<dbReference type="OrthoDB" id="370884at2759"/>
<keyword evidence="4" id="KW-0328">Glycosyltransferase</keyword>
<feature type="compositionally biased region" description="Polar residues" evidence="10">
    <location>
        <begin position="1013"/>
        <end position="1026"/>
    </location>
</feature>
<keyword evidence="3" id="KW-1003">Cell membrane</keyword>
<feature type="transmembrane region" description="Helical" evidence="11">
    <location>
        <begin position="845"/>
        <end position="870"/>
    </location>
</feature>
<evidence type="ECO:0000256" key="9">
    <source>
        <dbReference type="ARBA" id="ARBA00023180"/>
    </source>
</evidence>
<proteinExistence type="predicted"/>
<dbReference type="Pfam" id="PF22997">
    <property type="entry name" value="CHS4"/>
    <property type="match status" value="1"/>
</dbReference>
<dbReference type="SUPFAM" id="SSF53448">
    <property type="entry name" value="Nucleotide-diphospho-sugar transferases"/>
    <property type="match status" value="1"/>
</dbReference>
<dbReference type="GO" id="GO:0006031">
    <property type="term" value="P:chitin biosynthetic process"/>
    <property type="evidence" value="ECO:0007669"/>
    <property type="project" value="TreeGrafter"/>
</dbReference>
<dbReference type="EC" id="2.4.1.16" evidence="2"/>
<dbReference type="InterPro" id="IPR054295">
    <property type="entry name" value="CHS4-like_dom"/>
</dbReference>
<evidence type="ECO:0000256" key="8">
    <source>
        <dbReference type="ARBA" id="ARBA00023136"/>
    </source>
</evidence>
<keyword evidence="8 11" id="KW-0472">Membrane</keyword>
<dbReference type="PANTHER" id="PTHR22914:SF41">
    <property type="entry name" value="CHITIN SYNTHASE 7"/>
    <property type="match status" value="1"/>
</dbReference>
<evidence type="ECO:0000256" key="2">
    <source>
        <dbReference type="ARBA" id="ARBA00012543"/>
    </source>
</evidence>
<dbReference type="InterPro" id="IPR029044">
    <property type="entry name" value="Nucleotide-diphossugar_trans"/>
</dbReference>
<feature type="compositionally biased region" description="Low complexity" evidence="10">
    <location>
        <begin position="23"/>
        <end position="36"/>
    </location>
</feature>
<dbReference type="AlphaFoldDB" id="A0A8H7S346"/>
<evidence type="ECO:0000256" key="3">
    <source>
        <dbReference type="ARBA" id="ARBA00022475"/>
    </source>
</evidence>
<dbReference type="CDD" id="cd04190">
    <property type="entry name" value="Chitin_synth_C"/>
    <property type="match status" value="1"/>
</dbReference>